<keyword evidence="3" id="KW-1185">Reference proteome</keyword>
<comment type="caution">
    <text evidence="2">The sequence shown here is derived from an EMBL/GenBank/DDBJ whole genome shotgun (WGS) entry which is preliminary data.</text>
</comment>
<evidence type="ECO:0000259" key="1">
    <source>
        <dbReference type="Pfam" id="PF13577"/>
    </source>
</evidence>
<sequence length="153" mass="17674">MDISDERLALTHKLYALTIDYWHDVDTNWGRNAPEYYTPDGLFIGPAATYAGREKIRAFYKWREDRGARTVVHSVHNFQALPEGPDKARCHWFLMLYAADGKPVLPTHPPVQIAYMTDHLVRDPKEGWLLTSRKFENWFVGGTPTTNPNLDDE</sequence>
<gene>
    <name evidence="2" type="ORF">NYR54_00045</name>
</gene>
<dbReference type="Proteomes" id="UP001149009">
    <property type="component" value="Unassembled WGS sequence"/>
</dbReference>
<reference evidence="2" key="1">
    <citation type="submission" date="2022-08" db="EMBL/GenBank/DDBJ databases">
        <title>Chelativorans sichuanense sp. nov., a paraffin oil-degrading bacterium isolated from a mixture of oil-based drill cuttings and paddy soil.</title>
        <authorList>
            <person name="Yu J."/>
            <person name="Liu H."/>
            <person name="Chen Q."/>
        </authorList>
    </citation>
    <scope>NUCLEOTIDE SEQUENCE</scope>
    <source>
        <strain evidence="2">SCAU 2101</strain>
    </source>
</reference>
<dbReference type="Pfam" id="PF13577">
    <property type="entry name" value="SnoaL_4"/>
    <property type="match status" value="1"/>
</dbReference>
<feature type="domain" description="SnoaL-like" evidence="1">
    <location>
        <begin position="17"/>
        <end position="134"/>
    </location>
</feature>
<proteinExistence type="predicted"/>
<dbReference type="InterPro" id="IPR032710">
    <property type="entry name" value="NTF2-like_dom_sf"/>
</dbReference>
<dbReference type="InterPro" id="IPR037401">
    <property type="entry name" value="SnoaL-like"/>
</dbReference>
<dbReference type="Gene3D" id="3.10.450.50">
    <property type="match status" value="1"/>
</dbReference>
<dbReference type="EMBL" id="JAODNV010000001">
    <property type="protein sequence ID" value="MCT8988688.1"/>
    <property type="molecule type" value="Genomic_DNA"/>
</dbReference>
<name>A0A9X3B573_9HYPH</name>
<evidence type="ECO:0000313" key="3">
    <source>
        <dbReference type="Proteomes" id="UP001149009"/>
    </source>
</evidence>
<dbReference type="AlphaFoldDB" id="A0A9X3B573"/>
<dbReference type="RefSeq" id="WP_261513284.1">
    <property type="nucleotide sequence ID" value="NZ_JAODNV010000001.1"/>
</dbReference>
<protein>
    <submittedName>
        <fullName evidence="2">Nuclear transport factor 2 family protein</fullName>
    </submittedName>
</protein>
<evidence type="ECO:0000313" key="2">
    <source>
        <dbReference type="EMBL" id="MCT8988688.1"/>
    </source>
</evidence>
<dbReference type="SUPFAM" id="SSF54427">
    <property type="entry name" value="NTF2-like"/>
    <property type="match status" value="1"/>
</dbReference>
<organism evidence="2 3">
    <name type="scientific">Chelativorans petroleitrophicus</name>
    <dbReference type="NCBI Taxonomy" id="2975484"/>
    <lineage>
        <taxon>Bacteria</taxon>
        <taxon>Pseudomonadati</taxon>
        <taxon>Pseudomonadota</taxon>
        <taxon>Alphaproteobacteria</taxon>
        <taxon>Hyphomicrobiales</taxon>
        <taxon>Phyllobacteriaceae</taxon>
        <taxon>Chelativorans</taxon>
    </lineage>
</organism>
<accession>A0A9X3B573</accession>